<protein>
    <submittedName>
        <fullName evidence="2">DUF1559 domain-containing protein</fullName>
    </submittedName>
</protein>
<dbReference type="Pfam" id="PF07596">
    <property type="entry name" value="SBP_bac_10"/>
    <property type="match status" value="1"/>
</dbReference>
<keyword evidence="3" id="KW-1185">Reference proteome</keyword>
<name>A0A9X2JKQ9_9BACT</name>
<accession>A0A9X2JKQ9</accession>
<gene>
    <name evidence="2" type="ORF">NG895_24945</name>
</gene>
<comment type="caution">
    <text evidence="2">The sequence shown here is derived from an EMBL/GenBank/DDBJ whole genome shotgun (WGS) entry which is preliminary data.</text>
</comment>
<dbReference type="AlphaFoldDB" id="A0A9X2JKQ9"/>
<feature type="domain" description="DUF1559" evidence="1">
    <location>
        <begin position="22"/>
        <end position="315"/>
    </location>
</feature>
<dbReference type="EMBL" id="JAMXLR010000089">
    <property type="protein sequence ID" value="MCO6047159.1"/>
    <property type="molecule type" value="Genomic_DNA"/>
</dbReference>
<reference evidence="2" key="1">
    <citation type="submission" date="2022-06" db="EMBL/GenBank/DDBJ databases">
        <title>Aeoliella straminimaris, a novel planctomycete from sediments.</title>
        <authorList>
            <person name="Vitorino I.R."/>
            <person name="Lage O.M."/>
        </authorList>
    </citation>
    <scope>NUCLEOTIDE SEQUENCE</scope>
    <source>
        <strain evidence="2">ICT_H6.2</strain>
    </source>
</reference>
<organism evidence="2 3">
    <name type="scientific">Aeoliella straminimaris</name>
    <dbReference type="NCBI Taxonomy" id="2954799"/>
    <lineage>
        <taxon>Bacteria</taxon>
        <taxon>Pseudomonadati</taxon>
        <taxon>Planctomycetota</taxon>
        <taxon>Planctomycetia</taxon>
        <taxon>Pirellulales</taxon>
        <taxon>Lacipirellulaceae</taxon>
        <taxon>Aeoliella</taxon>
    </lineage>
</organism>
<dbReference type="InterPro" id="IPR011453">
    <property type="entry name" value="DUF1559"/>
</dbReference>
<dbReference type="Gene3D" id="3.30.700.10">
    <property type="entry name" value="Glycoprotein, Type 4 Pilin"/>
    <property type="match status" value="1"/>
</dbReference>
<dbReference type="InterPro" id="IPR027558">
    <property type="entry name" value="Pre_pil_HX9DG_C"/>
</dbReference>
<evidence type="ECO:0000259" key="1">
    <source>
        <dbReference type="Pfam" id="PF07596"/>
    </source>
</evidence>
<dbReference type="PANTHER" id="PTHR30093">
    <property type="entry name" value="GENERAL SECRETION PATHWAY PROTEIN G"/>
    <property type="match status" value="1"/>
</dbReference>
<dbReference type="SUPFAM" id="SSF54523">
    <property type="entry name" value="Pili subunits"/>
    <property type="match status" value="1"/>
</dbReference>
<evidence type="ECO:0000313" key="3">
    <source>
        <dbReference type="Proteomes" id="UP001155241"/>
    </source>
</evidence>
<sequence length="342" mass="36261">MELLVVIAIIGILVALLLPAVQAAREAARRAACSNNLHQLVLACLNYESARGTYPPGAESAIGGDWSSGYGPSWRAHILPYMEGTAVSDSIDMYEPGGLDLDRGPTHSDNYLALDGYAPDSIFCPSSDMPRLLPQVASGVNVAAADYAGVAGASGNDPQERYLRTSANIHAYNGILCSHCDTKVAKVTDGTSNVLLLAEQSKWGLTVPPGESVPTKTDCRSSGLHGAWLGTFLKHRGEGGGNEFDDRVYNTTTIGRPLGTEFCDFVRDNSSDGYCNGEPCTMLDNRTPVLSSHPGGAQVAMADGSVQFLTEDTDFGMFQLMAIRDDGLLEPLPVRGGSTGRQ</sequence>
<evidence type="ECO:0000313" key="2">
    <source>
        <dbReference type="EMBL" id="MCO6047159.1"/>
    </source>
</evidence>
<proteinExistence type="predicted"/>
<dbReference type="NCBIfam" id="TIGR04294">
    <property type="entry name" value="pre_pil_HX9DG"/>
    <property type="match status" value="1"/>
</dbReference>
<dbReference type="PANTHER" id="PTHR30093:SF2">
    <property type="entry name" value="TYPE II SECRETION SYSTEM PROTEIN H"/>
    <property type="match status" value="1"/>
</dbReference>
<dbReference type="InterPro" id="IPR045584">
    <property type="entry name" value="Pilin-like"/>
</dbReference>
<dbReference type="Proteomes" id="UP001155241">
    <property type="component" value="Unassembled WGS sequence"/>
</dbReference>